<accession>A0ABV3SZ04</accession>
<name>A0ABV3SZ04_9ACTN</name>
<reference evidence="1 2" key="1">
    <citation type="submission" date="2024-07" db="EMBL/GenBank/DDBJ databases">
        <authorList>
            <person name="Lee S."/>
            <person name="Kang M."/>
        </authorList>
    </citation>
    <scope>NUCLEOTIDE SEQUENCE [LARGE SCALE GENOMIC DNA]</scope>
    <source>
        <strain evidence="1 2">DS6</strain>
    </source>
</reference>
<evidence type="ECO:0000313" key="1">
    <source>
        <dbReference type="EMBL" id="MEX0428169.1"/>
    </source>
</evidence>
<sequence length="282" mass="28125">MALLHAPRRGAQRMVVLAAVLLFGCVMLVGPGGSGEQQAKAAAPNFPFACGASDANRQTFALSTGSGTSTSGSITPCLSGSELELTLGSGSANVASIQGMTKVQSSAVTVKDANGTAISNIWHIAFKNFTVTSDSAGTVLKTIAGTAAAGSQGAYTLTLTPGGSPRPVFGAGSDVITDMWVTGDSVVKIDLSGWSILAGTACGLAGGSGPTLLNPSTPCTVTVANLGGDLIALLAAIGADTYNLKQVDLKFYYLVTHNSSGGVPSGDALQFPNTTVAVSPNP</sequence>
<proteinExistence type="predicted"/>
<gene>
    <name evidence="1" type="ORF">AB3X52_11110</name>
</gene>
<comment type="caution">
    <text evidence="1">The sequence shown here is derived from an EMBL/GenBank/DDBJ whole genome shotgun (WGS) entry which is preliminary data.</text>
</comment>
<keyword evidence="2" id="KW-1185">Reference proteome</keyword>
<dbReference type="RefSeq" id="WP_367994137.1">
    <property type="nucleotide sequence ID" value="NZ_JBFPJR010000017.1"/>
</dbReference>
<dbReference type="Proteomes" id="UP001556631">
    <property type="component" value="Unassembled WGS sequence"/>
</dbReference>
<protein>
    <submittedName>
        <fullName evidence="1">Uncharacterized protein</fullName>
    </submittedName>
</protein>
<dbReference type="EMBL" id="JBFPJR010000017">
    <property type="protein sequence ID" value="MEX0428169.1"/>
    <property type="molecule type" value="Genomic_DNA"/>
</dbReference>
<organism evidence="1 2">
    <name type="scientific">Nocardioides eburneus</name>
    <dbReference type="NCBI Taxonomy" id="3231482"/>
    <lineage>
        <taxon>Bacteria</taxon>
        <taxon>Bacillati</taxon>
        <taxon>Actinomycetota</taxon>
        <taxon>Actinomycetes</taxon>
        <taxon>Propionibacteriales</taxon>
        <taxon>Nocardioidaceae</taxon>
        <taxon>Nocardioides</taxon>
    </lineage>
</organism>
<evidence type="ECO:0000313" key="2">
    <source>
        <dbReference type="Proteomes" id="UP001556631"/>
    </source>
</evidence>